<gene>
    <name evidence="2" type="ordered locus">Hoch_2595</name>
</gene>
<dbReference type="Proteomes" id="UP000001880">
    <property type="component" value="Chromosome"/>
</dbReference>
<dbReference type="eggNOG" id="COG2268">
    <property type="taxonomic scope" value="Bacteria"/>
</dbReference>
<reference evidence="2 3" key="1">
    <citation type="journal article" date="2010" name="Stand. Genomic Sci.">
        <title>Complete genome sequence of Haliangium ochraceum type strain (SMP-2).</title>
        <authorList>
            <consortium name="US DOE Joint Genome Institute (JGI-PGF)"/>
            <person name="Ivanova N."/>
            <person name="Daum C."/>
            <person name="Lang E."/>
            <person name="Abt B."/>
            <person name="Kopitz M."/>
            <person name="Saunders E."/>
            <person name="Lapidus A."/>
            <person name="Lucas S."/>
            <person name="Glavina Del Rio T."/>
            <person name="Nolan M."/>
            <person name="Tice H."/>
            <person name="Copeland A."/>
            <person name="Cheng J.F."/>
            <person name="Chen F."/>
            <person name="Bruce D."/>
            <person name="Goodwin L."/>
            <person name="Pitluck S."/>
            <person name="Mavromatis K."/>
            <person name="Pati A."/>
            <person name="Mikhailova N."/>
            <person name="Chen A."/>
            <person name="Palaniappan K."/>
            <person name="Land M."/>
            <person name="Hauser L."/>
            <person name="Chang Y.J."/>
            <person name="Jeffries C.D."/>
            <person name="Detter J.C."/>
            <person name="Brettin T."/>
            <person name="Rohde M."/>
            <person name="Goker M."/>
            <person name="Bristow J."/>
            <person name="Markowitz V."/>
            <person name="Eisen J.A."/>
            <person name="Hugenholtz P."/>
            <person name="Kyrpides N.C."/>
            <person name="Klenk H.P."/>
        </authorList>
    </citation>
    <scope>NUCLEOTIDE SEQUENCE [LARGE SCALE GENOMIC DNA]</scope>
    <source>
        <strain evidence="3">DSM 14365 / CIP 107738 / JCM 11303 / AJ 13395 / SMP-2</strain>
    </source>
</reference>
<dbReference type="AlphaFoldDB" id="D0LLV1"/>
<evidence type="ECO:0000256" key="1">
    <source>
        <dbReference type="SAM" id="MobiDB-lite"/>
    </source>
</evidence>
<feature type="compositionally biased region" description="Low complexity" evidence="1">
    <location>
        <begin position="140"/>
        <end position="150"/>
    </location>
</feature>
<name>D0LLV1_HALO1</name>
<feature type="compositionally biased region" description="Basic and acidic residues" evidence="1">
    <location>
        <begin position="151"/>
        <end position="160"/>
    </location>
</feature>
<dbReference type="KEGG" id="hoh:Hoch_2595"/>
<proteinExistence type="predicted"/>
<feature type="compositionally biased region" description="Acidic residues" evidence="1">
    <location>
        <begin position="110"/>
        <end position="132"/>
    </location>
</feature>
<accession>D0LLV1</accession>
<feature type="region of interest" description="Disordered" evidence="1">
    <location>
        <begin position="63"/>
        <end position="160"/>
    </location>
</feature>
<sequence>MSEERQLRGANDGLHSGFDWLELAQERGIGSRQARALLEQALRQTSSQAWRLQPVYEELLAAAHTRSPQPSPGKVTRTMRLEAGARGPKRASTEPGRRLLSAYLNAPESADLDANSDVDADNDIDTEFDPADNADRDAAAAEPASELESLAVHDRWGDGG</sequence>
<evidence type="ECO:0000313" key="3">
    <source>
        <dbReference type="Proteomes" id="UP000001880"/>
    </source>
</evidence>
<keyword evidence="3" id="KW-1185">Reference proteome</keyword>
<evidence type="ECO:0000313" key="2">
    <source>
        <dbReference type="EMBL" id="ACY15129.1"/>
    </source>
</evidence>
<dbReference type="HOGENOM" id="CLU_1649770_0_0_7"/>
<dbReference type="RefSeq" id="WP_012827737.1">
    <property type="nucleotide sequence ID" value="NC_013440.1"/>
</dbReference>
<dbReference type="EMBL" id="CP001804">
    <property type="protein sequence ID" value="ACY15129.1"/>
    <property type="molecule type" value="Genomic_DNA"/>
</dbReference>
<organism evidence="2 3">
    <name type="scientific">Haliangium ochraceum (strain DSM 14365 / JCM 11303 / SMP-2)</name>
    <dbReference type="NCBI Taxonomy" id="502025"/>
    <lineage>
        <taxon>Bacteria</taxon>
        <taxon>Pseudomonadati</taxon>
        <taxon>Myxococcota</taxon>
        <taxon>Polyangia</taxon>
        <taxon>Haliangiales</taxon>
        <taxon>Kofleriaceae</taxon>
        <taxon>Haliangium</taxon>
    </lineage>
</organism>
<protein>
    <submittedName>
        <fullName evidence="2">Uncharacterized protein</fullName>
    </submittedName>
</protein>